<gene>
    <name evidence="3 4" type="primary">rmf</name>
    <name evidence="4" type="ORF">H0A36_05395</name>
</gene>
<dbReference type="AlphaFoldDB" id="A0A853IDD9"/>
<dbReference type="Gene3D" id="1.10.10.620">
    <property type="entry name" value="ribosome modulation factor like domain"/>
    <property type="match status" value="1"/>
</dbReference>
<dbReference type="InterPro" id="IPR007040">
    <property type="entry name" value="Ribosome_modulation_factor"/>
</dbReference>
<keyword evidence="1 3" id="KW-0963">Cytoplasm</keyword>
<comment type="function">
    <text evidence="3">During stationary phase, converts 70S ribosomes to an inactive dimeric form (100S ribosomes).</text>
</comment>
<accession>A0A853IDD9</accession>
<comment type="subcellular location">
    <subcellularLocation>
        <location evidence="3">Cytoplasm</location>
    </subcellularLocation>
</comment>
<dbReference type="Pfam" id="PF04957">
    <property type="entry name" value="RMF"/>
    <property type="match status" value="1"/>
</dbReference>
<comment type="similarity">
    <text evidence="3">Belongs to the ribosome modulation factor family.</text>
</comment>
<evidence type="ECO:0000313" key="4">
    <source>
        <dbReference type="EMBL" id="NYZ65436.1"/>
    </source>
</evidence>
<dbReference type="InterPro" id="IPR023200">
    <property type="entry name" value="RMF_sf"/>
</dbReference>
<comment type="caution">
    <text evidence="4">The sequence shown here is derived from an EMBL/GenBank/DDBJ whole genome shotgun (WGS) entry which is preliminary data.</text>
</comment>
<reference evidence="4 5" key="1">
    <citation type="submission" date="2020-07" db="EMBL/GenBank/DDBJ databases">
        <title>Endozoicomonas sp. nov., isolated from sediment.</title>
        <authorList>
            <person name="Gu T."/>
        </authorList>
    </citation>
    <scope>NUCLEOTIDE SEQUENCE [LARGE SCALE GENOMIC DNA]</scope>
    <source>
        <strain evidence="4 5">SM1973</strain>
    </source>
</reference>
<dbReference type="NCBIfam" id="NF011162">
    <property type="entry name" value="PRK14563.1"/>
    <property type="match status" value="1"/>
</dbReference>
<name>A0A853IDD9_9GAMM</name>
<dbReference type="NCBIfam" id="NF041886">
    <property type="entry name" value="Rmf_CrpP_fam"/>
    <property type="match status" value="1"/>
</dbReference>
<organism evidence="4 5">
    <name type="scientific">Spartinivicinus marinus</name>
    <dbReference type="NCBI Taxonomy" id="2994442"/>
    <lineage>
        <taxon>Bacteria</taxon>
        <taxon>Pseudomonadati</taxon>
        <taxon>Pseudomonadota</taxon>
        <taxon>Gammaproteobacteria</taxon>
        <taxon>Oceanospirillales</taxon>
        <taxon>Zooshikellaceae</taxon>
        <taxon>Spartinivicinus</taxon>
    </lineage>
</organism>
<keyword evidence="5" id="KW-1185">Reference proteome</keyword>
<dbReference type="GO" id="GO:0005737">
    <property type="term" value="C:cytoplasm"/>
    <property type="evidence" value="ECO:0007669"/>
    <property type="project" value="UniProtKB-SubCell"/>
</dbReference>
<evidence type="ECO:0000256" key="3">
    <source>
        <dbReference type="HAMAP-Rule" id="MF_00919"/>
    </source>
</evidence>
<evidence type="ECO:0000313" key="5">
    <source>
        <dbReference type="Proteomes" id="UP000569732"/>
    </source>
</evidence>
<keyword evidence="2 3" id="KW-0810">Translation regulation</keyword>
<dbReference type="HAMAP" id="MF_00919">
    <property type="entry name" value="RMF"/>
    <property type="match status" value="1"/>
</dbReference>
<dbReference type="GO" id="GO:0006417">
    <property type="term" value="P:regulation of translation"/>
    <property type="evidence" value="ECO:0007669"/>
    <property type="project" value="UniProtKB-UniRule"/>
</dbReference>
<protein>
    <recommendedName>
        <fullName evidence="3">Ribosome modulation factor</fullName>
        <shortName evidence="3">RMF</shortName>
    </recommendedName>
</protein>
<proteinExistence type="inferred from homology"/>
<evidence type="ECO:0000256" key="2">
    <source>
        <dbReference type="ARBA" id="ARBA00022845"/>
    </source>
</evidence>
<evidence type="ECO:0000256" key="1">
    <source>
        <dbReference type="ARBA" id="ARBA00022490"/>
    </source>
</evidence>
<dbReference type="Proteomes" id="UP000569732">
    <property type="component" value="Unassembled WGS sequence"/>
</dbReference>
<dbReference type="RefSeq" id="WP_180567466.1">
    <property type="nucleotide sequence ID" value="NZ_JACCKB010000005.1"/>
</dbReference>
<dbReference type="EMBL" id="JACCKB010000005">
    <property type="protein sequence ID" value="NYZ65436.1"/>
    <property type="molecule type" value="Genomic_DNA"/>
</dbReference>
<sequence>MRRHKRSKAERAFQKGYQVGISGRSQDVCPHGQDEVKQSWLNGWREGWSDQWDGYTGVSGVHKIYSKHY</sequence>